<keyword evidence="2" id="KW-0732">Signal</keyword>
<evidence type="ECO:0000256" key="2">
    <source>
        <dbReference type="SAM" id="SignalP"/>
    </source>
</evidence>
<evidence type="ECO:0000256" key="1">
    <source>
        <dbReference type="SAM" id="MobiDB-lite"/>
    </source>
</evidence>
<dbReference type="Proteomes" id="UP001233172">
    <property type="component" value="Unassembled WGS sequence"/>
</dbReference>
<proteinExistence type="predicted"/>
<evidence type="ECO:0000313" key="3">
    <source>
        <dbReference type="EMBL" id="KAK0045709.1"/>
    </source>
</evidence>
<protein>
    <submittedName>
        <fullName evidence="3">Uncharacterized protein</fullName>
    </submittedName>
</protein>
<feature type="region of interest" description="Disordered" evidence="1">
    <location>
        <begin position="62"/>
        <end position="139"/>
    </location>
</feature>
<reference evidence="3" key="1">
    <citation type="journal article" date="2023" name="PLoS Negl. Trop. Dis.">
        <title>A genome sequence for Biomphalaria pfeifferi, the major vector snail for the human-infecting parasite Schistosoma mansoni.</title>
        <authorList>
            <person name="Bu L."/>
            <person name="Lu L."/>
            <person name="Laidemitt M.R."/>
            <person name="Zhang S.M."/>
            <person name="Mutuku M."/>
            <person name="Mkoji G."/>
            <person name="Steinauer M."/>
            <person name="Loker E.S."/>
        </authorList>
    </citation>
    <scope>NUCLEOTIDE SEQUENCE</scope>
    <source>
        <strain evidence="3">KasaAsao</strain>
    </source>
</reference>
<keyword evidence="4" id="KW-1185">Reference proteome</keyword>
<sequence>MAICAGISRTWCLVMTVVVLVISDSEIFRQKRNKLVEGLEELSRQTRVNAGTELFRQKRIDPNTELFRQKRTDTESGPDLSRQERLEDKSESNLAREKRSEDELIPPSNKNKKNTEKRSGFLRGLSDQEVFRQKRDESDKLLSRQTRLENFKIEEGEGL</sequence>
<accession>A0AAD8F0N4</accession>
<dbReference type="EMBL" id="JASAOG010000176">
    <property type="protein sequence ID" value="KAK0045709.1"/>
    <property type="molecule type" value="Genomic_DNA"/>
</dbReference>
<evidence type="ECO:0000313" key="4">
    <source>
        <dbReference type="Proteomes" id="UP001233172"/>
    </source>
</evidence>
<organism evidence="3 4">
    <name type="scientific">Biomphalaria pfeifferi</name>
    <name type="common">Bloodfluke planorb</name>
    <name type="synonym">Freshwater snail</name>
    <dbReference type="NCBI Taxonomy" id="112525"/>
    <lineage>
        <taxon>Eukaryota</taxon>
        <taxon>Metazoa</taxon>
        <taxon>Spiralia</taxon>
        <taxon>Lophotrochozoa</taxon>
        <taxon>Mollusca</taxon>
        <taxon>Gastropoda</taxon>
        <taxon>Heterobranchia</taxon>
        <taxon>Euthyneura</taxon>
        <taxon>Panpulmonata</taxon>
        <taxon>Hygrophila</taxon>
        <taxon>Lymnaeoidea</taxon>
        <taxon>Planorbidae</taxon>
        <taxon>Biomphalaria</taxon>
    </lineage>
</organism>
<comment type="caution">
    <text evidence="3">The sequence shown here is derived from an EMBL/GenBank/DDBJ whole genome shotgun (WGS) entry which is preliminary data.</text>
</comment>
<feature type="compositionally biased region" description="Basic and acidic residues" evidence="1">
    <location>
        <begin position="62"/>
        <end position="74"/>
    </location>
</feature>
<dbReference type="AlphaFoldDB" id="A0AAD8F0N4"/>
<feature type="compositionally biased region" description="Basic and acidic residues" evidence="1">
    <location>
        <begin position="81"/>
        <end position="102"/>
    </location>
</feature>
<reference evidence="3" key="2">
    <citation type="submission" date="2023-04" db="EMBL/GenBank/DDBJ databases">
        <authorList>
            <person name="Bu L."/>
            <person name="Lu L."/>
            <person name="Laidemitt M.R."/>
            <person name="Zhang S.M."/>
            <person name="Mutuku M."/>
            <person name="Mkoji G."/>
            <person name="Steinauer M."/>
            <person name="Loker E.S."/>
        </authorList>
    </citation>
    <scope>NUCLEOTIDE SEQUENCE</scope>
    <source>
        <strain evidence="3">KasaAsao</strain>
        <tissue evidence="3">Whole Snail</tissue>
    </source>
</reference>
<gene>
    <name evidence="3" type="ORF">Bpfe_024832</name>
</gene>
<name>A0AAD8F0N4_BIOPF</name>
<feature type="compositionally biased region" description="Basic and acidic residues" evidence="1">
    <location>
        <begin position="129"/>
        <end position="139"/>
    </location>
</feature>
<feature type="chain" id="PRO_5042293783" evidence="2">
    <location>
        <begin position="24"/>
        <end position="159"/>
    </location>
</feature>
<feature type="signal peptide" evidence="2">
    <location>
        <begin position="1"/>
        <end position="23"/>
    </location>
</feature>